<dbReference type="EMBL" id="VKKG01000002">
    <property type="protein sequence ID" value="TRY18970.1"/>
    <property type="molecule type" value="Genomic_DNA"/>
</dbReference>
<feature type="region of interest" description="Disordered" evidence="1">
    <location>
        <begin position="1"/>
        <end position="100"/>
    </location>
</feature>
<sequence length="100" mass="11258">MQQRPRGPQFERAAKQRVFIGDYESPTRPGATPPAAGVRQPTLLERLRARFRGGDVDKRRGPGFQQPEGAARIGRYQRRRRNRSAPSPSESPSGFEQPSE</sequence>
<evidence type="ECO:0000256" key="1">
    <source>
        <dbReference type="SAM" id="MobiDB-lite"/>
    </source>
</evidence>
<dbReference type="RefSeq" id="WP_143937862.1">
    <property type="nucleotide sequence ID" value="NZ_VKKG01000002.1"/>
</dbReference>
<reference evidence="2 3" key="1">
    <citation type="submission" date="2019-07" db="EMBL/GenBank/DDBJ databases">
        <authorList>
            <person name="Zhou L.-Y."/>
        </authorList>
    </citation>
    <scope>NUCLEOTIDE SEQUENCE [LARGE SCALE GENOMIC DNA]</scope>
    <source>
        <strain evidence="2 3">YIM 101269</strain>
    </source>
</reference>
<dbReference type="AlphaFoldDB" id="A0A553K2M8"/>
<name>A0A553K2M8_9ACTN</name>
<keyword evidence="3" id="KW-1185">Reference proteome</keyword>
<evidence type="ECO:0000313" key="3">
    <source>
        <dbReference type="Proteomes" id="UP000317638"/>
    </source>
</evidence>
<accession>A0A553K2M8</accession>
<feature type="compositionally biased region" description="Low complexity" evidence="1">
    <location>
        <begin position="26"/>
        <end position="37"/>
    </location>
</feature>
<evidence type="ECO:0000313" key="2">
    <source>
        <dbReference type="EMBL" id="TRY18970.1"/>
    </source>
</evidence>
<organism evidence="2 3">
    <name type="scientific">Tessaracoccus rhinocerotis</name>
    <dbReference type="NCBI Taxonomy" id="1689449"/>
    <lineage>
        <taxon>Bacteria</taxon>
        <taxon>Bacillati</taxon>
        <taxon>Actinomycetota</taxon>
        <taxon>Actinomycetes</taxon>
        <taxon>Propionibacteriales</taxon>
        <taxon>Propionibacteriaceae</taxon>
        <taxon>Tessaracoccus</taxon>
    </lineage>
</organism>
<dbReference type="Proteomes" id="UP000317638">
    <property type="component" value="Unassembled WGS sequence"/>
</dbReference>
<feature type="compositionally biased region" description="Basic and acidic residues" evidence="1">
    <location>
        <begin position="45"/>
        <end position="60"/>
    </location>
</feature>
<comment type="caution">
    <text evidence="2">The sequence shown here is derived from an EMBL/GenBank/DDBJ whole genome shotgun (WGS) entry which is preliminary data.</text>
</comment>
<gene>
    <name evidence="2" type="ORF">FOJ82_07670</name>
</gene>
<proteinExistence type="predicted"/>
<feature type="compositionally biased region" description="Low complexity" evidence="1">
    <location>
        <begin position="84"/>
        <end position="94"/>
    </location>
</feature>
<protein>
    <submittedName>
        <fullName evidence="2">Uncharacterized protein</fullName>
    </submittedName>
</protein>